<proteinExistence type="predicted"/>
<dbReference type="InterPro" id="IPR009078">
    <property type="entry name" value="Ferritin-like_SF"/>
</dbReference>
<evidence type="ECO:0000313" key="2">
    <source>
        <dbReference type="EMBL" id="NYR15509.1"/>
    </source>
</evidence>
<dbReference type="RefSeq" id="WP_011900681.1">
    <property type="nucleotide sequence ID" value="NZ_JAAVJF010000002.1"/>
</dbReference>
<evidence type="ECO:0000259" key="1">
    <source>
        <dbReference type="SMART" id="SM00746"/>
    </source>
</evidence>
<dbReference type="OMA" id="GKIYYFC"/>
<dbReference type="Gene3D" id="1.10.620.20">
    <property type="entry name" value="Ribonucleotide Reductase, subunit A"/>
    <property type="match status" value="1"/>
</dbReference>
<name>A0A7L4P980_9CREN</name>
<dbReference type="Pfam" id="PF04945">
    <property type="entry name" value="YHS"/>
    <property type="match status" value="1"/>
</dbReference>
<dbReference type="InterPro" id="IPR012348">
    <property type="entry name" value="RNR-like"/>
</dbReference>
<dbReference type="SMART" id="SM00746">
    <property type="entry name" value="TRASH"/>
    <property type="match status" value="1"/>
</dbReference>
<protein>
    <submittedName>
        <fullName evidence="2">YHS domain-containing protein</fullName>
    </submittedName>
</protein>
<evidence type="ECO:0000313" key="3">
    <source>
        <dbReference type="Proteomes" id="UP000554766"/>
    </source>
</evidence>
<dbReference type="AlphaFoldDB" id="A0A7L4P980"/>
<reference evidence="2 3" key="1">
    <citation type="journal article" date="2020" name="Nat. Commun.">
        <title>The structures of two archaeal type IV pili illuminate evolutionary relationships.</title>
        <authorList>
            <person name="Wang F."/>
            <person name="Baquero D.P."/>
            <person name="Su Z."/>
            <person name="Beltran L.C."/>
            <person name="Prangishvili D."/>
            <person name="Krupovic M."/>
            <person name="Egelman E.H."/>
        </authorList>
    </citation>
    <scope>NUCLEOTIDE SEQUENCE [LARGE SCALE GENOMIC DNA]</scope>
    <source>
        <strain evidence="2 3">2GA</strain>
    </source>
</reference>
<organism evidence="2 3">
    <name type="scientific">Pyrobaculum arsenaticum</name>
    <dbReference type="NCBI Taxonomy" id="121277"/>
    <lineage>
        <taxon>Archaea</taxon>
        <taxon>Thermoproteota</taxon>
        <taxon>Thermoprotei</taxon>
        <taxon>Thermoproteales</taxon>
        <taxon>Thermoproteaceae</taxon>
        <taxon>Pyrobaculum</taxon>
    </lineage>
</organism>
<comment type="caution">
    <text evidence="2">The sequence shown here is derived from an EMBL/GenBank/DDBJ whole genome shotgun (WGS) entry which is preliminary data.</text>
</comment>
<dbReference type="InterPro" id="IPR011017">
    <property type="entry name" value="TRASH_dom"/>
</dbReference>
<feature type="domain" description="TRASH" evidence="1">
    <location>
        <begin position="4"/>
        <end position="42"/>
    </location>
</feature>
<accession>A0A7L4P980</accession>
<dbReference type="EMBL" id="JAAVJF010000002">
    <property type="protein sequence ID" value="NYR15509.1"/>
    <property type="molecule type" value="Genomic_DNA"/>
</dbReference>
<dbReference type="InterPro" id="IPR007029">
    <property type="entry name" value="YHS_dom"/>
</dbReference>
<dbReference type="GO" id="GO:0016491">
    <property type="term" value="F:oxidoreductase activity"/>
    <property type="evidence" value="ECO:0007669"/>
    <property type="project" value="InterPro"/>
</dbReference>
<dbReference type="SUPFAM" id="SSF47240">
    <property type="entry name" value="Ferritin-like"/>
    <property type="match status" value="1"/>
</dbReference>
<dbReference type="GeneID" id="5054933"/>
<keyword evidence="3" id="KW-1185">Reference proteome</keyword>
<sequence>MEIDPVCGMHVDPTRAKYKTLYKGKVYYFCSAACKEEFEKQPEFYLQHGPQGMPHR</sequence>
<gene>
    <name evidence="2" type="ORF">HC235_06035</name>
</gene>
<dbReference type="Proteomes" id="UP000554766">
    <property type="component" value="Unassembled WGS sequence"/>
</dbReference>